<evidence type="ECO:0000256" key="1">
    <source>
        <dbReference type="ARBA" id="ARBA00008954"/>
    </source>
</evidence>
<dbReference type="InterPro" id="IPR005814">
    <property type="entry name" value="Aminotrans_3"/>
</dbReference>
<reference evidence="6 7" key="1">
    <citation type="submission" date="2017-11" db="EMBL/GenBank/DDBJ databases">
        <title>Draft genome sequence of Rhizobiales bacterium SY3-13.</title>
        <authorList>
            <person name="Sun C."/>
        </authorList>
    </citation>
    <scope>NUCLEOTIDE SEQUENCE [LARGE SCALE GENOMIC DNA]</scope>
    <source>
        <strain evidence="6 7">SY3-13</strain>
    </source>
</reference>
<dbReference type="Pfam" id="PF00202">
    <property type="entry name" value="Aminotran_3"/>
    <property type="match status" value="1"/>
</dbReference>
<organism evidence="6 7">
    <name type="scientific">Minwuia thermotolerans</name>
    <dbReference type="NCBI Taxonomy" id="2056226"/>
    <lineage>
        <taxon>Bacteria</taxon>
        <taxon>Pseudomonadati</taxon>
        <taxon>Pseudomonadota</taxon>
        <taxon>Alphaproteobacteria</taxon>
        <taxon>Minwuiales</taxon>
        <taxon>Minwuiaceae</taxon>
        <taxon>Minwuia</taxon>
    </lineage>
</organism>
<dbReference type="SUPFAM" id="SSF53383">
    <property type="entry name" value="PLP-dependent transferases"/>
    <property type="match status" value="1"/>
</dbReference>
<dbReference type="InterPro" id="IPR015421">
    <property type="entry name" value="PyrdxlP-dep_Trfase_major"/>
</dbReference>
<evidence type="ECO:0000313" key="6">
    <source>
        <dbReference type="EMBL" id="PJK28697.1"/>
    </source>
</evidence>
<evidence type="ECO:0000313" key="7">
    <source>
        <dbReference type="Proteomes" id="UP000229498"/>
    </source>
</evidence>
<keyword evidence="7" id="KW-1185">Reference proteome</keyword>
<keyword evidence="3 6" id="KW-0808">Transferase</keyword>
<keyword evidence="4 5" id="KW-0663">Pyridoxal phosphate</keyword>
<dbReference type="InterPro" id="IPR015422">
    <property type="entry name" value="PyrdxlP-dep_Trfase_small"/>
</dbReference>
<dbReference type="InterPro" id="IPR015424">
    <property type="entry name" value="PyrdxlP-dep_Trfase"/>
</dbReference>
<dbReference type="PANTHER" id="PTHR42684:SF3">
    <property type="entry name" value="ADENOSYLMETHIONINE-8-AMINO-7-OXONONANOATE AMINOTRANSFERASE"/>
    <property type="match status" value="1"/>
</dbReference>
<dbReference type="RefSeq" id="WP_109792343.1">
    <property type="nucleotide sequence ID" value="NZ_PHIG01000039.1"/>
</dbReference>
<gene>
    <name evidence="6" type="ORF">CVT23_15260</name>
</gene>
<evidence type="ECO:0000256" key="3">
    <source>
        <dbReference type="ARBA" id="ARBA00022679"/>
    </source>
</evidence>
<comment type="similarity">
    <text evidence="1 5">Belongs to the class-III pyridoxal-phosphate-dependent aminotransferase family.</text>
</comment>
<dbReference type="GO" id="GO:0009448">
    <property type="term" value="P:gamma-aminobutyric acid metabolic process"/>
    <property type="evidence" value="ECO:0007669"/>
    <property type="project" value="TreeGrafter"/>
</dbReference>
<sequence length="463" mass="51034">MNDIGNSPSARDIESIIHPYTNLDVHRTKGPMIIDRGKGVMVWDDEGNEYIEGMAGLWCASFGFGEEALIDAAVEQMRKLPFYHQFGHKSSMPSIELAEKLLAIAPKGMSKVFFANSGSEANDSQVKLQWYVNNALGRPEKKKILSRIKGYHGVTIASASLTGLPANHAEFDLPIANIGHVDMAYPYRGMEPGETEEEYSTRLAELLEQRILEEGPETVAAFIAEPVCGAGGVLVPPAGYFPKIQAVLKKYDIMMIADEVICGFGRTGNMWGCETYDIEPDSVSCAKQLSSAYLPISGVMVNDRIHDAMIEQSKKIGTFAHGFTYSAHPVCAAVAVRTLELMEERRILEHVREVMPVMQRRLRKLGDHPLVGDVRGVGLVGAVELVADKATKRAFDPKKMVGANCSEFAVRHGLITRAMTDSLGFCPPLVITEAEINEMFDRFEKALDDTEHWVTKEGLRQAA</sequence>
<dbReference type="NCBIfam" id="NF004767">
    <property type="entry name" value="PRK06105.1"/>
    <property type="match status" value="1"/>
</dbReference>
<dbReference type="PANTHER" id="PTHR42684">
    <property type="entry name" value="ADENOSYLMETHIONINE-8-AMINO-7-OXONONANOATE AMINOTRANSFERASE"/>
    <property type="match status" value="1"/>
</dbReference>
<dbReference type="GO" id="GO:0030170">
    <property type="term" value="F:pyridoxal phosphate binding"/>
    <property type="evidence" value="ECO:0007669"/>
    <property type="project" value="InterPro"/>
</dbReference>
<evidence type="ECO:0000256" key="2">
    <source>
        <dbReference type="ARBA" id="ARBA00022576"/>
    </source>
</evidence>
<dbReference type="FunFam" id="3.40.640.10:FF:000014">
    <property type="entry name" value="Adenosylmethionine-8-amino-7-oxononanoate aminotransferase, probable"/>
    <property type="match status" value="1"/>
</dbReference>
<comment type="caution">
    <text evidence="6">The sequence shown here is derived from an EMBL/GenBank/DDBJ whole genome shotgun (WGS) entry which is preliminary data.</text>
</comment>
<dbReference type="Gene3D" id="3.90.1150.10">
    <property type="entry name" value="Aspartate Aminotransferase, domain 1"/>
    <property type="match status" value="1"/>
</dbReference>
<dbReference type="GO" id="GO:0004015">
    <property type="term" value="F:adenosylmethionine-8-amino-7-oxononanoate transaminase activity"/>
    <property type="evidence" value="ECO:0007669"/>
    <property type="project" value="TreeGrafter"/>
</dbReference>
<keyword evidence="2 6" id="KW-0032">Aminotransferase</keyword>
<dbReference type="EMBL" id="PHIG01000039">
    <property type="protein sequence ID" value="PJK28697.1"/>
    <property type="molecule type" value="Genomic_DNA"/>
</dbReference>
<dbReference type="PIRSF" id="PIRSF000521">
    <property type="entry name" value="Transaminase_4ab_Lys_Orn"/>
    <property type="match status" value="1"/>
</dbReference>
<dbReference type="GO" id="GO:0009102">
    <property type="term" value="P:biotin biosynthetic process"/>
    <property type="evidence" value="ECO:0007669"/>
    <property type="project" value="TreeGrafter"/>
</dbReference>
<proteinExistence type="inferred from homology"/>
<dbReference type="NCBIfam" id="NF005682">
    <property type="entry name" value="PRK07480.1"/>
    <property type="match status" value="1"/>
</dbReference>
<accession>A0A2M9FZ12</accession>
<dbReference type="Gene3D" id="3.40.640.10">
    <property type="entry name" value="Type I PLP-dependent aspartate aminotransferase-like (Major domain)"/>
    <property type="match status" value="1"/>
</dbReference>
<dbReference type="OrthoDB" id="9801834at2"/>
<dbReference type="AlphaFoldDB" id="A0A2M9FZ12"/>
<evidence type="ECO:0000256" key="4">
    <source>
        <dbReference type="ARBA" id="ARBA00022898"/>
    </source>
</evidence>
<protein>
    <submittedName>
        <fullName evidence="6">Aspartate aminotransferase family protein</fullName>
    </submittedName>
</protein>
<dbReference type="CDD" id="cd00610">
    <property type="entry name" value="OAT_like"/>
    <property type="match status" value="1"/>
</dbReference>
<dbReference type="Proteomes" id="UP000229498">
    <property type="component" value="Unassembled WGS sequence"/>
</dbReference>
<evidence type="ECO:0000256" key="5">
    <source>
        <dbReference type="RuleBase" id="RU003560"/>
    </source>
</evidence>
<name>A0A2M9FZ12_9PROT</name>